<evidence type="ECO:0008006" key="2">
    <source>
        <dbReference type="Google" id="ProtNLM"/>
    </source>
</evidence>
<dbReference type="AlphaFoldDB" id="A0A0F9F6Q1"/>
<dbReference type="EMBL" id="LAZR01022373">
    <property type="protein sequence ID" value="KKL82074.1"/>
    <property type="molecule type" value="Genomic_DNA"/>
</dbReference>
<gene>
    <name evidence="1" type="ORF">LCGC14_1988400</name>
</gene>
<dbReference type="Gene3D" id="1.10.10.60">
    <property type="entry name" value="Homeodomain-like"/>
    <property type="match status" value="1"/>
</dbReference>
<dbReference type="InterPro" id="IPR004211">
    <property type="entry name" value="Endonuclease_7"/>
</dbReference>
<reference evidence="1" key="1">
    <citation type="journal article" date="2015" name="Nature">
        <title>Complex archaea that bridge the gap between prokaryotes and eukaryotes.</title>
        <authorList>
            <person name="Spang A."/>
            <person name="Saw J.H."/>
            <person name="Jorgensen S.L."/>
            <person name="Zaremba-Niedzwiedzka K."/>
            <person name="Martijn J."/>
            <person name="Lind A.E."/>
            <person name="van Eijk R."/>
            <person name="Schleper C."/>
            <person name="Guy L."/>
            <person name="Ettema T.J."/>
        </authorList>
    </citation>
    <scope>NUCLEOTIDE SEQUENCE</scope>
</reference>
<accession>A0A0F9F6Q1</accession>
<dbReference type="Gene3D" id="3.40.1800.10">
    <property type="entry name" value="His-Me finger endonucleases"/>
    <property type="match status" value="1"/>
</dbReference>
<dbReference type="Pfam" id="PF02945">
    <property type="entry name" value="Endonuclease_7"/>
    <property type="match status" value="1"/>
</dbReference>
<protein>
    <recommendedName>
        <fullName evidence="2">HNH nuclease domain-containing protein</fullName>
    </recommendedName>
</protein>
<evidence type="ECO:0000313" key="1">
    <source>
        <dbReference type="EMBL" id="KKL82074.1"/>
    </source>
</evidence>
<name>A0A0F9F6Q1_9ZZZZ</name>
<organism evidence="1">
    <name type="scientific">marine sediment metagenome</name>
    <dbReference type="NCBI Taxonomy" id="412755"/>
    <lineage>
        <taxon>unclassified sequences</taxon>
        <taxon>metagenomes</taxon>
        <taxon>ecological metagenomes</taxon>
    </lineage>
</organism>
<dbReference type="InterPro" id="IPR044925">
    <property type="entry name" value="His-Me_finger_sf"/>
</dbReference>
<dbReference type="SUPFAM" id="SSF54060">
    <property type="entry name" value="His-Me finger endonucleases"/>
    <property type="match status" value="1"/>
</dbReference>
<sequence>MEEIDIREEEPLYNNKKWLYDQYINKEKSQTEIAKEIECSQSTIRNRLIKYDIQRRNRQEINEIRYDCKNKPYSNKDWLYDQYWNKGKSATKIGILCKVSDTTIGHWLRKLGIPSRNERYNQDKFKKICKYCDKEYFPDGLNINRQKYCSRKCAQRDWLENNRGKARIYKLKQIYNLDFEDFHNLAEKQNYKCKICEKKGNIKGKNGESRTLYIDHDHKTGKIRGLLCVHCNRGLGDFKDNIKTLKLAIKYLEGN</sequence>
<dbReference type="InterPro" id="IPR038563">
    <property type="entry name" value="Endonuclease_7_sf"/>
</dbReference>
<comment type="caution">
    <text evidence="1">The sequence shown here is derived from an EMBL/GenBank/DDBJ whole genome shotgun (WGS) entry which is preliminary data.</text>
</comment>
<proteinExistence type="predicted"/>